<dbReference type="EMBL" id="CP071794">
    <property type="protein sequence ID" value="QTD56799.1"/>
    <property type="molecule type" value="Genomic_DNA"/>
</dbReference>
<name>A0ABX7T5D6_9SPHN</name>
<accession>A0ABX7T5D6</accession>
<organism evidence="1 2">
    <name type="scientific">Parasphingorhabdus cellanae</name>
    <dbReference type="NCBI Taxonomy" id="2806553"/>
    <lineage>
        <taxon>Bacteria</taxon>
        <taxon>Pseudomonadati</taxon>
        <taxon>Pseudomonadota</taxon>
        <taxon>Alphaproteobacteria</taxon>
        <taxon>Sphingomonadales</taxon>
        <taxon>Sphingomonadaceae</taxon>
        <taxon>Parasphingorhabdus</taxon>
    </lineage>
</organism>
<evidence type="ECO:0000313" key="1">
    <source>
        <dbReference type="EMBL" id="QTD56799.1"/>
    </source>
</evidence>
<protein>
    <submittedName>
        <fullName evidence="1">Uncharacterized protein</fullName>
    </submittedName>
</protein>
<reference evidence="1 2" key="1">
    <citation type="submission" date="2021-03" db="EMBL/GenBank/DDBJ databases">
        <title>Complete genome of Parasphingorhabdus_sp.JHSY0214.</title>
        <authorList>
            <person name="Yoo J.H."/>
            <person name="Bae J.W."/>
        </authorList>
    </citation>
    <scope>NUCLEOTIDE SEQUENCE [LARGE SCALE GENOMIC DNA]</scope>
    <source>
        <strain evidence="1 2">JHSY0214</strain>
    </source>
</reference>
<dbReference type="RefSeq" id="WP_207988780.1">
    <property type="nucleotide sequence ID" value="NZ_CP071794.1"/>
</dbReference>
<gene>
    <name evidence="1" type="ORF">J4G78_04275</name>
</gene>
<proteinExistence type="predicted"/>
<keyword evidence="2" id="KW-1185">Reference proteome</keyword>
<evidence type="ECO:0000313" key="2">
    <source>
        <dbReference type="Proteomes" id="UP000663923"/>
    </source>
</evidence>
<dbReference type="Proteomes" id="UP000663923">
    <property type="component" value="Chromosome"/>
</dbReference>
<sequence>MIVVTGTRLKSKAVTSAQFATLPVTGRAMSIPLELSEKVLTVGDKIITKFQFHDGRVEQEEGSRPAK</sequence>